<comment type="caution">
    <text evidence="3">The sequence shown here is derived from an EMBL/GenBank/DDBJ whole genome shotgun (WGS) entry which is preliminary data.</text>
</comment>
<dbReference type="PANTHER" id="PTHR33542:SF3">
    <property type="entry name" value="SIROHYDROCHLORIN FERROCHELATASE, CHLOROPLASTIC"/>
    <property type="match status" value="1"/>
</dbReference>
<dbReference type="CDD" id="cd03416">
    <property type="entry name" value="CbiX_SirB_N"/>
    <property type="match status" value="1"/>
</dbReference>
<reference evidence="3 4" key="1">
    <citation type="submission" date="2009-08" db="EMBL/GenBank/DDBJ databases">
        <title>The draft genome of Rhodobacter sp. SW2.</title>
        <authorList>
            <consortium name="US DOE Joint Genome Institute (JGI-PGF)"/>
            <person name="Lucas S."/>
            <person name="Copeland A."/>
            <person name="Lapidus A."/>
            <person name="Glavina del Rio T."/>
            <person name="Tice H."/>
            <person name="Bruce D."/>
            <person name="Goodwin L."/>
            <person name="Pitluck S."/>
            <person name="Larimer F."/>
            <person name="Land M.L."/>
            <person name="Hauser L."/>
            <person name="Emerson D."/>
        </authorList>
    </citation>
    <scope>NUCLEOTIDE SEQUENCE [LARGE SCALE GENOMIC DNA]</scope>
    <source>
        <strain evidence="3 4">SW2</strain>
    </source>
</reference>
<dbReference type="AlphaFoldDB" id="C8RZA1"/>
<dbReference type="Proteomes" id="UP000010121">
    <property type="component" value="Unassembled WGS sequence"/>
</dbReference>
<dbReference type="GO" id="GO:0046872">
    <property type="term" value="F:metal ion binding"/>
    <property type="evidence" value="ECO:0007669"/>
    <property type="project" value="UniProtKB-KW"/>
</dbReference>
<dbReference type="EMBL" id="ACYY01000005">
    <property type="protein sequence ID" value="EEW26058.1"/>
    <property type="molecule type" value="Genomic_DNA"/>
</dbReference>
<name>C8RZA1_9RHOB</name>
<dbReference type="InterPro" id="IPR002762">
    <property type="entry name" value="CbiX-like"/>
</dbReference>
<keyword evidence="4" id="KW-1185">Reference proteome</keyword>
<dbReference type="OrthoDB" id="7346027at2"/>
<evidence type="ECO:0000256" key="1">
    <source>
        <dbReference type="ARBA" id="ARBA00022723"/>
    </source>
</evidence>
<dbReference type="STRING" id="371731.Rsw2DRAFT_1129"/>
<accession>C8RZA1</accession>
<dbReference type="Gene3D" id="3.40.50.1400">
    <property type="match status" value="2"/>
</dbReference>
<dbReference type="SUPFAM" id="SSF53800">
    <property type="entry name" value="Chelatase"/>
    <property type="match status" value="1"/>
</dbReference>
<protein>
    <submittedName>
        <fullName evidence="3">Cobalamin (Vitamin B12) biosynthesis CbiX protein</fullName>
    </submittedName>
</protein>
<dbReference type="Pfam" id="PF01903">
    <property type="entry name" value="CbiX"/>
    <property type="match status" value="1"/>
</dbReference>
<evidence type="ECO:0000256" key="2">
    <source>
        <dbReference type="ARBA" id="ARBA00023239"/>
    </source>
</evidence>
<evidence type="ECO:0000313" key="4">
    <source>
        <dbReference type="Proteomes" id="UP000010121"/>
    </source>
</evidence>
<dbReference type="GO" id="GO:0016829">
    <property type="term" value="F:lyase activity"/>
    <property type="evidence" value="ECO:0007669"/>
    <property type="project" value="UniProtKB-KW"/>
</dbReference>
<dbReference type="InterPro" id="IPR050963">
    <property type="entry name" value="Sirohydro_Cobaltochel/CbiX"/>
</dbReference>
<gene>
    <name evidence="3" type="ORF">Rsw2DRAFT_1129</name>
</gene>
<dbReference type="PANTHER" id="PTHR33542">
    <property type="entry name" value="SIROHYDROCHLORIN FERROCHELATASE, CHLOROPLASTIC"/>
    <property type="match status" value="1"/>
</dbReference>
<keyword evidence="1" id="KW-0479">Metal-binding</keyword>
<evidence type="ECO:0000313" key="3">
    <source>
        <dbReference type="EMBL" id="EEW26058.1"/>
    </source>
</evidence>
<organism evidence="3 4">
    <name type="scientific">Rhodobacter ferrooxidans</name>
    <dbReference type="NCBI Taxonomy" id="371731"/>
    <lineage>
        <taxon>Bacteria</taxon>
        <taxon>Pseudomonadati</taxon>
        <taxon>Pseudomonadota</taxon>
        <taxon>Alphaproteobacteria</taxon>
        <taxon>Rhodobacterales</taxon>
        <taxon>Rhodobacter group</taxon>
        <taxon>Rhodobacter</taxon>
    </lineage>
</organism>
<keyword evidence="2" id="KW-0456">Lyase</keyword>
<sequence>MTQTALIVAHGAPADPAPAQVALEALATTVAGLLPGWRIAGATLAAPDALEEALAACPGALIYPFFMAEGWFTRTALPRRLTAAGATGLHQLPAFGTDPRLTDLVARAALQGAEAAGLTPKTTTLLLAAHGGKASPASAQATQALAARLAQRGDFAAIRVGFLEQEPFLADAARGLGAALCLPLFALRAGHLARDVPQALRDAGFTCPLLPAIGEHPDTPALIARALGAVQLPGRKALQSAGSVSILEAPSRSRQ</sequence>
<dbReference type="RefSeq" id="WP_008028933.1">
    <property type="nucleotide sequence ID" value="NZ_ACYY01000005.1"/>
</dbReference>
<proteinExistence type="predicted"/>
<dbReference type="eggNOG" id="COG2138">
    <property type="taxonomic scope" value="Bacteria"/>
</dbReference>